<dbReference type="InterPro" id="IPR013221">
    <property type="entry name" value="Mur_ligase_cen"/>
</dbReference>
<sequence>MFRGRVRHIHFVGIGGVGMSGLAEILRSLEFEVSGSDLKEGSTTRRLRTLGVRIDIGHRAENVCGVDVVVYSSAVDPANPELLEARALGIPAIARAEMLAELMRVKYGVAIAGSHGKTTTTSLVATVLRAAGLDPTVVVGGKMAALGSNARLGAGDLLVAEADESDGSFLRLTPTIAVVTNIDPEHLDHHGSHEKLKEAFIEFAARVPFYGLAVLCLDHPHVQDILPRIPRRHVTYGMSPQADYAARGIQFRGLETSFNAYRRGEPLGGFTVRMPGAHNVLNCLATIAVADELEVPLDVTKQALATFGGVARRFSVLGTFGGITLVDDYGHHPAEVRATIEAARRAFPGEDHRVVVAFQPHRYSRTRDLFDEFTRAFNLADVLLMTDIYPAGESPLPGVTAERLLQSIREHGHQDATYVRDKDQLPSVLESMVRPGDVVIALGAGDINAAVRELRTKLEARSGGTAPGSETAEP</sequence>
<feature type="domain" description="Mur ligase N-terminal catalytic" evidence="15">
    <location>
        <begin position="8"/>
        <end position="107"/>
    </location>
</feature>
<comment type="pathway">
    <text evidence="2 14">Cell wall biogenesis; peptidoglycan biosynthesis.</text>
</comment>
<dbReference type="SUPFAM" id="SSF51984">
    <property type="entry name" value="MurCD N-terminal domain"/>
    <property type="match status" value="1"/>
</dbReference>
<dbReference type="InterPro" id="IPR036615">
    <property type="entry name" value="Mur_ligase_C_dom_sf"/>
</dbReference>
<evidence type="ECO:0000313" key="19">
    <source>
        <dbReference type="Proteomes" id="UP000067626"/>
    </source>
</evidence>
<keyword evidence="7 14" id="KW-0547">Nucleotide-binding</keyword>
<dbReference type="PATRIC" id="fig|52.7.peg.7185"/>
<dbReference type="InterPro" id="IPR004101">
    <property type="entry name" value="Mur_ligase_C"/>
</dbReference>
<proteinExistence type="inferred from homology"/>
<evidence type="ECO:0000256" key="6">
    <source>
        <dbReference type="ARBA" id="ARBA00022618"/>
    </source>
</evidence>
<keyword evidence="10 14" id="KW-0573">Peptidoglycan synthesis</keyword>
<dbReference type="Pfam" id="PF01225">
    <property type="entry name" value="Mur_ligase"/>
    <property type="match status" value="1"/>
</dbReference>
<dbReference type="InterPro" id="IPR036565">
    <property type="entry name" value="Mur-like_cat_sf"/>
</dbReference>
<keyword evidence="5 14" id="KW-0436">Ligase</keyword>
<gene>
    <name evidence="14" type="primary">murC</name>
    <name evidence="18" type="ORF">CMC5_065360</name>
</gene>
<evidence type="ECO:0000256" key="3">
    <source>
        <dbReference type="ARBA" id="ARBA00012211"/>
    </source>
</evidence>
<dbReference type="Pfam" id="PF02875">
    <property type="entry name" value="Mur_ligase_C"/>
    <property type="match status" value="1"/>
</dbReference>
<dbReference type="Gene3D" id="3.90.190.20">
    <property type="entry name" value="Mur ligase, C-terminal domain"/>
    <property type="match status" value="1"/>
</dbReference>
<evidence type="ECO:0000259" key="16">
    <source>
        <dbReference type="Pfam" id="PF02875"/>
    </source>
</evidence>
<dbReference type="InterPro" id="IPR005758">
    <property type="entry name" value="UDP-N-AcMur_Ala_ligase_MurC"/>
</dbReference>
<evidence type="ECO:0000256" key="13">
    <source>
        <dbReference type="ARBA" id="ARBA00047833"/>
    </source>
</evidence>
<keyword evidence="8 14" id="KW-0067">ATP-binding</keyword>
<dbReference type="RefSeq" id="WP_050433964.1">
    <property type="nucleotide sequence ID" value="NZ_CP012159.1"/>
</dbReference>
<dbReference type="GO" id="GO:0071555">
    <property type="term" value="P:cell wall organization"/>
    <property type="evidence" value="ECO:0007669"/>
    <property type="project" value="UniProtKB-KW"/>
</dbReference>
<dbReference type="GO" id="GO:0009252">
    <property type="term" value="P:peptidoglycan biosynthetic process"/>
    <property type="evidence" value="ECO:0007669"/>
    <property type="project" value="UniProtKB-UniRule"/>
</dbReference>
<keyword evidence="4 14" id="KW-0963">Cytoplasm</keyword>
<dbReference type="Pfam" id="PF08245">
    <property type="entry name" value="Mur_ligase_M"/>
    <property type="match status" value="1"/>
</dbReference>
<evidence type="ECO:0000256" key="12">
    <source>
        <dbReference type="ARBA" id="ARBA00023316"/>
    </source>
</evidence>
<evidence type="ECO:0000256" key="1">
    <source>
        <dbReference type="ARBA" id="ARBA00004496"/>
    </source>
</evidence>
<evidence type="ECO:0000256" key="11">
    <source>
        <dbReference type="ARBA" id="ARBA00023306"/>
    </source>
</evidence>
<evidence type="ECO:0000313" key="18">
    <source>
        <dbReference type="EMBL" id="AKT42313.1"/>
    </source>
</evidence>
<protein>
    <recommendedName>
        <fullName evidence="3 14">UDP-N-acetylmuramate--L-alanine ligase</fullName>
        <ecNumber evidence="3 14">6.3.2.8</ecNumber>
    </recommendedName>
    <alternativeName>
        <fullName evidence="14">UDP-N-acetylmuramoyl-L-alanine synthetase</fullName>
    </alternativeName>
</protein>
<dbReference type="UniPathway" id="UPA00219"/>
<keyword evidence="19" id="KW-1185">Reference proteome</keyword>
<evidence type="ECO:0000256" key="2">
    <source>
        <dbReference type="ARBA" id="ARBA00004752"/>
    </source>
</evidence>
<evidence type="ECO:0000256" key="4">
    <source>
        <dbReference type="ARBA" id="ARBA00022490"/>
    </source>
</evidence>
<dbReference type="OrthoDB" id="9804126at2"/>
<dbReference type="GO" id="GO:0005524">
    <property type="term" value="F:ATP binding"/>
    <property type="evidence" value="ECO:0007669"/>
    <property type="project" value="UniProtKB-UniRule"/>
</dbReference>
<dbReference type="EC" id="6.3.2.8" evidence="3 14"/>
<dbReference type="InterPro" id="IPR050061">
    <property type="entry name" value="MurCDEF_pg_biosynth"/>
</dbReference>
<evidence type="ECO:0000256" key="14">
    <source>
        <dbReference type="HAMAP-Rule" id="MF_00046"/>
    </source>
</evidence>
<organism evidence="18 19">
    <name type="scientific">Chondromyces crocatus</name>
    <dbReference type="NCBI Taxonomy" id="52"/>
    <lineage>
        <taxon>Bacteria</taxon>
        <taxon>Pseudomonadati</taxon>
        <taxon>Myxococcota</taxon>
        <taxon>Polyangia</taxon>
        <taxon>Polyangiales</taxon>
        <taxon>Polyangiaceae</taxon>
        <taxon>Chondromyces</taxon>
    </lineage>
</organism>
<comment type="catalytic activity">
    <reaction evidence="13 14">
        <text>UDP-N-acetyl-alpha-D-muramate + L-alanine + ATP = UDP-N-acetyl-alpha-D-muramoyl-L-alanine + ADP + phosphate + H(+)</text>
        <dbReference type="Rhea" id="RHEA:23372"/>
        <dbReference type="ChEBI" id="CHEBI:15378"/>
        <dbReference type="ChEBI" id="CHEBI:30616"/>
        <dbReference type="ChEBI" id="CHEBI:43474"/>
        <dbReference type="ChEBI" id="CHEBI:57972"/>
        <dbReference type="ChEBI" id="CHEBI:70757"/>
        <dbReference type="ChEBI" id="CHEBI:83898"/>
        <dbReference type="ChEBI" id="CHEBI:456216"/>
        <dbReference type="EC" id="6.3.2.8"/>
    </reaction>
</comment>
<evidence type="ECO:0000256" key="7">
    <source>
        <dbReference type="ARBA" id="ARBA00022741"/>
    </source>
</evidence>
<dbReference type="EMBL" id="CP012159">
    <property type="protein sequence ID" value="AKT42313.1"/>
    <property type="molecule type" value="Genomic_DNA"/>
</dbReference>
<dbReference type="GO" id="GO:0008763">
    <property type="term" value="F:UDP-N-acetylmuramate-L-alanine ligase activity"/>
    <property type="evidence" value="ECO:0007669"/>
    <property type="project" value="UniProtKB-UniRule"/>
</dbReference>
<feature type="domain" description="Mur ligase C-terminal" evidence="16">
    <location>
        <begin position="312"/>
        <end position="445"/>
    </location>
</feature>
<dbReference type="AlphaFoldDB" id="A0A0K1ENW5"/>
<comment type="similarity">
    <text evidence="14">Belongs to the MurCDEF family.</text>
</comment>
<reference evidence="18 19" key="1">
    <citation type="submission" date="2015-07" db="EMBL/GenBank/DDBJ databases">
        <title>Genome analysis of myxobacterium Chondromyces crocatus Cm c5 reveals a high potential for natural compound synthesis and the genetic basis for the loss of fruiting body formation.</title>
        <authorList>
            <person name="Zaburannyi N."/>
            <person name="Bunk B."/>
            <person name="Maier J."/>
            <person name="Overmann J."/>
            <person name="Mueller R."/>
        </authorList>
    </citation>
    <scope>NUCLEOTIDE SEQUENCE [LARGE SCALE GENOMIC DNA]</scope>
    <source>
        <strain evidence="18 19">Cm c5</strain>
    </source>
</reference>
<dbReference type="GO" id="GO:0005737">
    <property type="term" value="C:cytoplasm"/>
    <property type="evidence" value="ECO:0007669"/>
    <property type="project" value="UniProtKB-SubCell"/>
</dbReference>
<evidence type="ECO:0000259" key="17">
    <source>
        <dbReference type="Pfam" id="PF08245"/>
    </source>
</evidence>
<keyword evidence="12 14" id="KW-0961">Cell wall biogenesis/degradation</keyword>
<dbReference type="GO" id="GO:0008360">
    <property type="term" value="P:regulation of cell shape"/>
    <property type="evidence" value="ECO:0007669"/>
    <property type="project" value="UniProtKB-KW"/>
</dbReference>
<evidence type="ECO:0000259" key="15">
    <source>
        <dbReference type="Pfam" id="PF01225"/>
    </source>
</evidence>
<evidence type="ECO:0000256" key="10">
    <source>
        <dbReference type="ARBA" id="ARBA00022984"/>
    </source>
</evidence>
<evidence type="ECO:0000256" key="9">
    <source>
        <dbReference type="ARBA" id="ARBA00022960"/>
    </source>
</evidence>
<dbReference type="Proteomes" id="UP000067626">
    <property type="component" value="Chromosome"/>
</dbReference>
<keyword evidence="9 14" id="KW-0133">Cell shape</keyword>
<keyword evidence="6 14" id="KW-0132">Cell division</keyword>
<dbReference type="SUPFAM" id="SSF53623">
    <property type="entry name" value="MurD-like peptide ligases, catalytic domain"/>
    <property type="match status" value="1"/>
</dbReference>
<feature type="binding site" evidence="14">
    <location>
        <begin position="113"/>
        <end position="119"/>
    </location>
    <ligand>
        <name>ATP</name>
        <dbReference type="ChEBI" id="CHEBI:30616"/>
    </ligand>
</feature>
<comment type="function">
    <text evidence="14">Cell wall formation.</text>
</comment>
<dbReference type="PANTHER" id="PTHR43445">
    <property type="entry name" value="UDP-N-ACETYLMURAMATE--L-ALANINE LIGASE-RELATED"/>
    <property type="match status" value="1"/>
</dbReference>
<name>A0A0K1ENW5_CHOCO</name>
<dbReference type="InterPro" id="IPR000713">
    <property type="entry name" value="Mur_ligase_N"/>
</dbReference>
<dbReference type="KEGG" id="ccro:CMC5_065360"/>
<dbReference type="NCBIfam" id="TIGR01082">
    <property type="entry name" value="murC"/>
    <property type="match status" value="1"/>
</dbReference>
<dbReference type="GO" id="GO:0051301">
    <property type="term" value="P:cell division"/>
    <property type="evidence" value="ECO:0007669"/>
    <property type="project" value="UniProtKB-KW"/>
</dbReference>
<dbReference type="Gene3D" id="3.40.1190.10">
    <property type="entry name" value="Mur-like, catalytic domain"/>
    <property type="match status" value="1"/>
</dbReference>
<dbReference type="HAMAP" id="MF_00046">
    <property type="entry name" value="MurC"/>
    <property type="match status" value="1"/>
</dbReference>
<feature type="domain" description="Mur ligase central" evidence="17">
    <location>
        <begin position="111"/>
        <end position="290"/>
    </location>
</feature>
<accession>A0A0K1ENW5</accession>
<evidence type="ECO:0000256" key="5">
    <source>
        <dbReference type="ARBA" id="ARBA00022598"/>
    </source>
</evidence>
<dbReference type="STRING" id="52.CMC5_065360"/>
<keyword evidence="11 14" id="KW-0131">Cell cycle</keyword>
<comment type="subcellular location">
    <subcellularLocation>
        <location evidence="1 14">Cytoplasm</location>
    </subcellularLocation>
</comment>
<evidence type="ECO:0000256" key="8">
    <source>
        <dbReference type="ARBA" id="ARBA00022840"/>
    </source>
</evidence>
<dbReference type="Gene3D" id="3.40.50.720">
    <property type="entry name" value="NAD(P)-binding Rossmann-like Domain"/>
    <property type="match status" value="1"/>
</dbReference>
<dbReference type="PANTHER" id="PTHR43445:SF3">
    <property type="entry name" value="UDP-N-ACETYLMURAMATE--L-ALANINE LIGASE"/>
    <property type="match status" value="1"/>
</dbReference>
<dbReference type="SUPFAM" id="SSF53244">
    <property type="entry name" value="MurD-like peptide ligases, peptide-binding domain"/>
    <property type="match status" value="1"/>
</dbReference>